<name>A0ABT2YSY2_9GAMM</name>
<keyword evidence="2" id="KW-1185">Reference proteome</keyword>
<proteinExistence type="predicted"/>
<comment type="caution">
    <text evidence="1">The sequence shown here is derived from an EMBL/GenBank/DDBJ whole genome shotgun (WGS) entry which is preliminary data.</text>
</comment>
<gene>
    <name evidence="1" type="ORF">OFY17_09005</name>
</gene>
<organism evidence="1 2">
    <name type="scientific">Marinomonas sargassi</name>
    <dbReference type="NCBI Taxonomy" id="2984494"/>
    <lineage>
        <taxon>Bacteria</taxon>
        <taxon>Pseudomonadati</taxon>
        <taxon>Pseudomonadota</taxon>
        <taxon>Gammaproteobacteria</taxon>
        <taxon>Oceanospirillales</taxon>
        <taxon>Oceanospirillaceae</taxon>
        <taxon>Marinomonas</taxon>
    </lineage>
</organism>
<dbReference type="RefSeq" id="WP_263530396.1">
    <property type="nucleotide sequence ID" value="NZ_JAOVZB010000004.1"/>
</dbReference>
<evidence type="ECO:0000313" key="1">
    <source>
        <dbReference type="EMBL" id="MCV2403013.1"/>
    </source>
</evidence>
<accession>A0ABT2YSY2</accession>
<evidence type="ECO:0000313" key="2">
    <source>
        <dbReference type="Proteomes" id="UP001209713"/>
    </source>
</evidence>
<dbReference type="Proteomes" id="UP001209713">
    <property type="component" value="Unassembled WGS sequence"/>
</dbReference>
<reference evidence="1 2" key="1">
    <citation type="submission" date="2022-10" db="EMBL/GenBank/DDBJ databases">
        <title>Marinomonas transparenta sp. nov. and Marinomonas sargassi sp. nov., isolated from marine alga (Sargassum natans (L.) Gaillon).</title>
        <authorList>
            <person name="Wang Y."/>
        </authorList>
    </citation>
    <scope>NUCLEOTIDE SEQUENCE [LARGE SCALE GENOMIC DNA]</scope>
    <source>
        <strain evidence="1 2">C2222</strain>
    </source>
</reference>
<dbReference type="EMBL" id="JAOVZB010000004">
    <property type="protein sequence ID" value="MCV2403013.1"/>
    <property type="molecule type" value="Genomic_DNA"/>
</dbReference>
<sequence length="70" mass="7780">MLFFPTQEDLDCISDSGVILGKIKFCHEKSVYAFHLDGAAKLAKEEELEIAKKLAELSAGEHLVPMQDDD</sequence>
<protein>
    <submittedName>
        <fullName evidence="1">Uncharacterized protein</fullName>
    </submittedName>
</protein>